<dbReference type="Proteomes" id="UP000586305">
    <property type="component" value="Unassembled WGS sequence"/>
</dbReference>
<proteinExistence type="predicted"/>
<dbReference type="EMBL" id="JABBPG010000002">
    <property type="protein sequence ID" value="NOU50255.1"/>
    <property type="molecule type" value="Genomic_DNA"/>
</dbReference>
<evidence type="ECO:0008006" key="3">
    <source>
        <dbReference type="Google" id="ProtNLM"/>
    </source>
</evidence>
<gene>
    <name evidence="1" type="ORF">HG263_06820</name>
</gene>
<dbReference type="SUPFAM" id="SSF55729">
    <property type="entry name" value="Acyl-CoA N-acyltransferases (Nat)"/>
    <property type="match status" value="1"/>
</dbReference>
<protein>
    <recommendedName>
        <fullName evidence="3">Acetyltransferase (GNAT) family protein</fullName>
    </recommendedName>
</protein>
<organism evidence="1 2">
    <name type="scientific">Pseudoalteromonas caenipelagi</name>
    <dbReference type="NCBI Taxonomy" id="2726988"/>
    <lineage>
        <taxon>Bacteria</taxon>
        <taxon>Pseudomonadati</taxon>
        <taxon>Pseudomonadota</taxon>
        <taxon>Gammaproteobacteria</taxon>
        <taxon>Alteromonadales</taxon>
        <taxon>Pseudoalteromonadaceae</taxon>
        <taxon>Pseudoalteromonas</taxon>
    </lineage>
</organism>
<evidence type="ECO:0000313" key="2">
    <source>
        <dbReference type="Proteomes" id="UP000586305"/>
    </source>
</evidence>
<reference evidence="1 2" key="1">
    <citation type="submission" date="2020-04" db="EMBL/GenBank/DDBJ databases">
        <title>Pseudoalteromonas caenipelagi sp. nov., isolated from a tidal flat.</title>
        <authorList>
            <person name="Park S."/>
            <person name="Yoon J.-H."/>
        </authorList>
    </citation>
    <scope>NUCLEOTIDE SEQUENCE [LARGE SCALE GENOMIC DNA]</scope>
    <source>
        <strain evidence="1 2">JBTF-M23</strain>
    </source>
</reference>
<keyword evidence="2" id="KW-1185">Reference proteome</keyword>
<comment type="caution">
    <text evidence="1">The sequence shown here is derived from an EMBL/GenBank/DDBJ whole genome shotgun (WGS) entry which is preliminary data.</text>
</comment>
<name>A0A849VB86_9GAMM</name>
<accession>A0A849VB86</accession>
<dbReference type="RefSeq" id="WP_171625322.1">
    <property type="nucleotide sequence ID" value="NZ_JABBPG010000002.1"/>
</dbReference>
<evidence type="ECO:0000313" key="1">
    <source>
        <dbReference type="EMBL" id="NOU50255.1"/>
    </source>
</evidence>
<dbReference type="Gene3D" id="3.40.630.30">
    <property type="match status" value="1"/>
</dbReference>
<sequence>MELDIHAFNAQLNEYLKARFKYKSNVSRVCVLDDKIQAFKTKIDLYIRYKPNYKPYLKNTLVLARIGFVQARKGHGTDLLRYLTSVAEQFEIEHIAVAQVNSNSKSFCKAFGFEEVASDVWSVSVKKLKARVLNEQALC</sequence>
<dbReference type="InterPro" id="IPR016181">
    <property type="entry name" value="Acyl_CoA_acyltransferase"/>
</dbReference>
<dbReference type="AlphaFoldDB" id="A0A849VB86"/>